<reference evidence="2 3" key="1">
    <citation type="submission" date="2016-03" db="EMBL/GenBank/DDBJ databases">
        <title>Genome sequence of Providencia stuartii strain, isolated from the salivary glands of larval Lucilia sericata.</title>
        <authorList>
            <person name="Yuan Y."/>
            <person name="Zhang Y."/>
            <person name="Fu S."/>
            <person name="Crippen T.L."/>
            <person name="Visi D."/>
            <person name="Benbow M.E."/>
            <person name="Allen M."/>
            <person name="Tomberlin J.K."/>
            <person name="Sze S.-H."/>
            <person name="Tarone A.M."/>
        </authorList>
    </citation>
    <scope>NUCLEOTIDE SEQUENCE [LARGE SCALE GENOMIC DNA]</scope>
    <source>
        <strain evidence="2 3">Crippen</strain>
    </source>
</reference>
<feature type="chain" id="PRO_5010269336" description="DUF1120 domain-containing protein" evidence="1">
    <location>
        <begin position="30"/>
        <end position="418"/>
    </location>
</feature>
<proteinExistence type="predicted"/>
<dbReference type="Pfam" id="PF06551">
    <property type="entry name" value="DUF1120"/>
    <property type="match status" value="1"/>
</dbReference>
<keyword evidence="1" id="KW-0732">Signal</keyword>
<feature type="signal peptide" evidence="1">
    <location>
        <begin position="1"/>
        <end position="29"/>
    </location>
</feature>
<organism evidence="2 3">
    <name type="scientific">Providencia stuartii</name>
    <dbReference type="NCBI Taxonomy" id="588"/>
    <lineage>
        <taxon>Bacteria</taxon>
        <taxon>Pseudomonadati</taxon>
        <taxon>Pseudomonadota</taxon>
        <taxon>Gammaproteobacteria</taxon>
        <taxon>Enterobacterales</taxon>
        <taxon>Morganellaceae</taxon>
        <taxon>Providencia</taxon>
    </lineage>
</organism>
<gene>
    <name evidence="2" type="ORF">A3Q29_16735</name>
</gene>
<dbReference type="OrthoDB" id="6572497at2"/>
<evidence type="ECO:0000256" key="1">
    <source>
        <dbReference type="SAM" id="SignalP"/>
    </source>
</evidence>
<sequence>MSIMRWTKTSVIRLCFTLSCFVYSHYLYAESTEEKDCQLAVSQSLIDYGNVSRDQIKQLPNGEGELLSRQVVVKLMCSQEIEPVLKIQDPIGGSSTSFQYGQQGGLQVSLADYRVDGQSTIATVVRNQVNQPTTLLKPGDEIRPQTAVTGKNVELVLNLTPKIAASEITNPTALTQSGQLSLSFATLPPSLVMVSSELRAIACIPSVSNNGTVDYHTIHSNDLSDNTVTVLPAQALNFTLSCDAATNVAVRARSNRLQSTPNAESENEIGSARAKAEVLSAGFGKNLPMGLPNVTQAFVAGLGINNGQKLGGYMLNLPFTQVRLDGQSATVKYWTPMLPTETTNWNKETELQGNGGSLFTGTASYFSFGTDTSSVVPKPFKRLEGILIIQAYITQKHDLDLTSPLHLDGSSTIELYYY</sequence>
<evidence type="ECO:0008006" key="4">
    <source>
        <dbReference type="Google" id="ProtNLM"/>
    </source>
</evidence>
<accession>A0A1S1HS26</accession>
<evidence type="ECO:0000313" key="3">
    <source>
        <dbReference type="Proteomes" id="UP000179588"/>
    </source>
</evidence>
<dbReference type="RefSeq" id="WP_070926389.1">
    <property type="nucleotide sequence ID" value="NZ_VAUE01000073.1"/>
</dbReference>
<comment type="caution">
    <text evidence="2">The sequence shown here is derived from an EMBL/GenBank/DDBJ whole genome shotgun (WGS) entry which is preliminary data.</text>
</comment>
<dbReference type="EMBL" id="LVIE01000101">
    <property type="protein sequence ID" value="OHT24888.1"/>
    <property type="molecule type" value="Genomic_DNA"/>
</dbReference>
<dbReference type="InterPro" id="IPR010546">
    <property type="entry name" value="DUF1120"/>
</dbReference>
<dbReference type="Proteomes" id="UP000179588">
    <property type="component" value="Unassembled WGS sequence"/>
</dbReference>
<protein>
    <recommendedName>
        <fullName evidence="4">DUF1120 domain-containing protein</fullName>
    </recommendedName>
</protein>
<dbReference type="AlphaFoldDB" id="A0A1S1HS26"/>
<keyword evidence="3" id="KW-1185">Reference proteome</keyword>
<name>A0A1S1HS26_PROST</name>
<evidence type="ECO:0000313" key="2">
    <source>
        <dbReference type="EMBL" id="OHT24888.1"/>
    </source>
</evidence>